<evidence type="ECO:0000256" key="1">
    <source>
        <dbReference type="SAM" id="MobiDB-lite"/>
    </source>
</evidence>
<dbReference type="AlphaFoldDB" id="A0A4Y2MRU3"/>
<name>A0A4Y2MRU3_ARAVE</name>
<organism evidence="2 3">
    <name type="scientific">Araneus ventricosus</name>
    <name type="common">Orbweaver spider</name>
    <name type="synonym">Epeira ventricosa</name>
    <dbReference type="NCBI Taxonomy" id="182803"/>
    <lineage>
        <taxon>Eukaryota</taxon>
        <taxon>Metazoa</taxon>
        <taxon>Ecdysozoa</taxon>
        <taxon>Arthropoda</taxon>
        <taxon>Chelicerata</taxon>
        <taxon>Arachnida</taxon>
        <taxon>Araneae</taxon>
        <taxon>Araneomorphae</taxon>
        <taxon>Entelegynae</taxon>
        <taxon>Araneoidea</taxon>
        <taxon>Araneidae</taxon>
        <taxon>Araneus</taxon>
    </lineage>
</organism>
<reference evidence="2 3" key="1">
    <citation type="journal article" date="2019" name="Sci. Rep.">
        <title>Orb-weaving spider Araneus ventricosus genome elucidates the spidroin gene catalogue.</title>
        <authorList>
            <person name="Kono N."/>
            <person name="Nakamura H."/>
            <person name="Ohtoshi R."/>
            <person name="Moran D.A.P."/>
            <person name="Shinohara A."/>
            <person name="Yoshida Y."/>
            <person name="Fujiwara M."/>
            <person name="Mori M."/>
            <person name="Tomita M."/>
            <person name="Arakawa K."/>
        </authorList>
    </citation>
    <scope>NUCLEOTIDE SEQUENCE [LARGE SCALE GENOMIC DNA]</scope>
</reference>
<gene>
    <name evidence="2" type="ORF">AVEN_178984_1</name>
</gene>
<evidence type="ECO:0000313" key="2">
    <source>
        <dbReference type="EMBL" id="GBN29878.1"/>
    </source>
</evidence>
<keyword evidence="3" id="KW-1185">Reference proteome</keyword>
<protein>
    <submittedName>
        <fullName evidence="2">Uncharacterized protein</fullName>
    </submittedName>
</protein>
<dbReference type="Proteomes" id="UP000499080">
    <property type="component" value="Unassembled WGS sequence"/>
</dbReference>
<evidence type="ECO:0000313" key="3">
    <source>
        <dbReference type="Proteomes" id="UP000499080"/>
    </source>
</evidence>
<comment type="caution">
    <text evidence="2">The sequence shown here is derived from an EMBL/GenBank/DDBJ whole genome shotgun (WGS) entry which is preliminary data.</text>
</comment>
<sequence>MPDTPFRCKIVQKRHLNGHLEEGPPINERRFLQEAFVRQLRATAQRAKGRRVQRRVGGAYGERKGAEEVHTKATRVGSHRWEKSR</sequence>
<dbReference type="EMBL" id="BGPR01007835">
    <property type="protein sequence ID" value="GBN29878.1"/>
    <property type="molecule type" value="Genomic_DNA"/>
</dbReference>
<feature type="region of interest" description="Disordered" evidence="1">
    <location>
        <begin position="48"/>
        <end position="85"/>
    </location>
</feature>
<accession>A0A4Y2MRU3</accession>
<proteinExistence type="predicted"/>
<feature type="compositionally biased region" description="Basic and acidic residues" evidence="1">
    <location>
        <begin position="61"/>
        <end position="71"/>
    </location>
</feature>